<dbReference type="PANTHER" id="PTHR10851">
    <property type="entry name" value="PYRIDOXINE-5-PHOSPHATE OXIDASE"/>
    <property type="match status" value="1"/>
</dbReference>
<feature type="binding site" evidence="7">
    <location>
        <position position="137"/>
    </location>
    <ligand>
        <name>substrate</name>
    </ligand>
</feature>
<sequence>MCSIAYDLDLLEIERNMSENSSLDAEQLADSAIPADADPIALFEEWFAEARASEPNDSNAMALATATPEGAPSVRMVLLKGHGPEGFTFFTNAQSRKGEEIRANMQAALLFHWKSLRRQIRIEGPLEEVSEDAADAYFHSRPFVSQVGSAASDQSRPLDNRQTYIDRVEALEDACKEAGEVPRPSHWTGFTLRPQRIEFWRDRENRLHDRRLFTLSGAGDALGWTNTLLYP</sequence>
<dbReference type="PIRSF" id="PIRSF000190">
    <property type="entry name" value="Pyd_amn-ph_oxd"/>
    <property type="match status" value="1"/>
</dbReference>
<comment type="function">
    <text evidence="7">Catalyzes the oxidation of either pyridoxine 5'-phosphate (PNP) or pyridoxamine 5'-phosphate (PMP) into pyridoxal 5'-phosphate (PLP).</text>
</comment>
<dbReference type="AlphaFoldDB" id="A0A1Y6F9N6"/>
<dbReference type="GO" id="GO:0004733">
    <property type="term" value="F:pyridoxamine phosphate oxidase activity"/>
    <property type="evidence" value="ECO:0007669"/>
    <property type="project" value="UniProtKB-UniRule"/>
</dbReference>
<feature type="binding site" evidence="7">
    <location>
        <begin position="206"/>
        <end position="208"/>
    </location>
    <ligand>
        <name>substrate</name>
    </ligand>
</feature>
<feature type="binding site" evidence="7 8">
    <location>
        <position position="200"/>
    </location>
    <ligand>
        <name>FMN</name>
        <dbReference type="ChEBI" id="CHEBI:58210"/>
    </ligand>
</feature>
<evidence type="ECO:0000259" key="10">
    <source>
        <dbReference type="Pfam" id="PF10590"/>
    </source>
</evidence>
<feature type="binding site" evidence="7 8">
    <location>
        <begin position="154"/>
        <end position="155"/>
    </location>
    <ligand>
        <name>FMN</name>
        <dbReference type="ChEBI" id="CHEBI:58210"/>
    </ligand>
</feature>
<proteinExistence type="inferred from homology"/>
<evidence type="ECO:0000256" key="2">
    <source>
        <dbReference type="ARBA" id="ARBA00011738"/>
    </source>
</evidence>
<dbReference type="InterPro" id="IPR000659">
    <property type="entry name" value="Pyridox_Oxase"/>
</dbReference>
<dbReference type="Pfam" id="PF10590">
    <property type="entry name" value="PNP_phzG_C"/>
    <property type="match status" value="1"/>
</dbReference>
<evidence type="ECO:0000256" key="7">
    <source>
        <dbReference type="HAMAP-Rule" id="MF_01629"/>
    </source>
</evidence>
<feature type="domain" description="Pyridoxine 5'-phosphate oxidase dimerisation C-terminal" evidence="10">
    <location>
        <begin position="187"/>
        <end position="231"/>
    </location>
</feature>
<keyword evidence="3 7" id="KW-0285">Flavoprotein</keyword>
<dbReference type="Gene3D" id="2.30.110.10">
    <property type="entry name" value="Electron Transport, Fmn-binding Protein, Chain A"/>
    <property type="match status" value="1"/>
</dbReference>
<comment type="catalytic activity">
    <reaction evidence="7">
        <text>pyridoxine 5'-phosphate + O2 = pyridoxal 5'-phosphate + H2O2</text>
        <dbReference type="Rhea" id="RHEA:15149"/>
        <dbReference type="ChEBI" id="CHEBI:15379"/>
        <dbReference type="ChEBI" id="CHEBI:16240"/>
        <dbReference type="ChEBI" id="CHEBI:58589"/>
        <dbReference type="ChEBI" id="CHEBI:597326"/>
        <dbReference type="EC" id="1.4.3.5"/>
    </reaction>
</comment>
<dbReference type="PROSITE" id="PS01064">
    <property type="entry name" value="PYRIDOX_OXIDASE"/>
    <property type="match status" value="1"/>
</dbReference>
<gene>
    <name evidence="7" type="primary">pdxH</name>
    <name evidence="11" type="ORF">SAMN06297468_1333</name>
</gene>
<dbReference type="GO" id="GO:0010181">
    <property type="term" value="F:FMN binding"/>
    <property type="evidence" value="ECO:0007669"/>
    <property type="project" value="UniProtKB-UniRule"/>
</dbReference>
<feature type="binding site" evidence="7">
    <location>
        <position position="141"/>
    </location>
    <ligand>
        <name>substrate</name>
    </ligand>
</feature>
<feature type="binding site" evidence="7 8">
    <location>
        <position position="96"/>
    </location>
    <ligand>
        <name>FMN</name>
        <dbReference type="ChEBI" id="CHEBI:58210"/>
    </ligand>
</feature>
<evidence type="ECO:0000256" key="3">
    <source>
        <dbReference type="ARBA" id="ARBA00022630"/>
    </source>
</evidence>
<accession>A0A1Y6F9N6</accession>
<feature type="binding site" evidence="7 8">
    <location>
        <position position="210"/>
    </location>
    <ligand>
        <name>FMN</name>
        <dbReference type="ChEBI" id="CHEBI:58210"/>
    </ligand>
</feature>
<dbReference type="InterPro" id="IPR012349">
    <property type="entry name" value="Split_barrel_FMN-bd"/>
</dbReference>
<evidence type="ECO:0000256" key="4">
    <source>
        <dbReference type="ARBA" id="ARBA00022643"/>
    </source>
</evidence>
<dbReference type="EMBL" id="FXWG01000002">
    <property type="protein sequence ID" value="SMQ69093.1"/>
    <property type="molecule type" value="Genomic_DNA"/>
</dbReference>
<dbReference type="FunFam" id="2.30.110.10:FF:000020">
    <property type="entry name" value="PNPO isoform 11"/>
    <property type="match status" value="1"/>
</dbReference>
<dbReference type="NCBIfam" id="TIGR00558">
    <property type="entry name" value="pdxH"/>
    <property type="match status" value="1"/>
</dbReference>
<keyword evidence="4 7" id="KW-0288">FMN</keyword>
<feature type="binding site" evidence="7 8">
    <location>
        <position position="119"/>
    </location>
    <ligand>
        <name>FMN</name>
        <dbReference type="ChEBI" id="CHEBI:58210"/>
    </ligand>
</feature>
<comment type="similarity">
    <text evidence="1 7">Belongs to the pyridoxamine 5'-phosphate oxidase family.</text>
</comment>
<dbReference type="SUPFAM" id="SSF50475">
    <property type="entry name" value="FMN-binding split barrel"/>
    <property type="match status" value="1"/>
</dbReference>
<dbReference type="Proteomes" id="UP000194420">
    <property type="component" value="Unassembled WGS sequence"/>
</dbReference>
<comment type="catalytic activity">
    <reaction evidence="7">
        <text>pyridoxamine 5'-phosphate + O2 + H2O = pyridoxal 5'-phosphate + H2O2 + NH4(+)</text>
        <dbReference type="Rhea" id="RHEA:15817"/>
        <dbReference type="ChEBI" id="CHEBI:15377"/>
        <dbReference type="ChEBI" id="CHEBI:15379"/>
        <dbReference type="ChEBI" id="CHEBI:16240"/>
        <dbReference type="ChEBI" id="CHEBI:28938"/>
        <dbReference type="ChEBI" id="CHEBI:58451"/>
        <dbReference type="ChEBI" id="CHEBI:597326"/>
        <dbReference type="EC" id="1.4.3.5"/>
    </reaction>
</comment>
<comment type="cofactor">
    <cofactor evidence="7 8">
        <name>FMN</name>
        <dbReference type="ChEBI" id="CHEBI:58210"/>
    </cofactor>
    <text evidence="7 8">Binds 1 FMN per subunit.</text>
</comment>
<dbReference type="InterPro" id="IPR019740">
    <property type="entry name" value="Pyridox_Oxase_CS"/>
</dbReference>
<dbReference type="InterPro" id="IPR019576">
    <property type="entry name" value="Pyridoxamine_oxidase_dimer_C"/>
</dbReference>
<keyword evidence="5 7" id="KW-0560">Oxidoreductase</keyword>
<comment type="subunit">
    <text evidence="2 7">Homodimer.</text>
</comment>
<feature type="binding site" evidence="7 8">
    <location>
        <begin position="90"/>
        <end position="91"/>
    </location>
    <ligand>
        <name>FMN</name>
        <dbReference type="ChEBI" id="CHEBI:58210"/>
    </ligand>
</feature>
<evidence type="ECO:0000313" key="11">
    <source>
        <dbReference type="EMBL" id="SMQ69093.1"/>
    </source>
</evidence>
<dbReference type="EC" id="1.4.3.5" evidence="7"/>
<keyword evidence="12" id="KW-1185">Reference proteome</keyword>
<dbReference type="Pfam" id="PF01243">
    <property type="entry name" value="PNPOx_N"/>
    <property type="match status" value="1"/>
</dbReference>
<feature type="binding site" evidence="7">
    <location>
        <position position="145"/>
    </location>
    <ligand>
        <name>substrate</name>
    </ligand>
</feature>
<evidence type="ECO:0000256" key="1">
    <source>
        <dbReference type="ARBA" id="ARBA00007301"/>
    </source>
</evidence>
<protein>
    <recommendedName>
        <fullName evidence="7">Pyridoxine/pyridoxamine 5'-phosphate oxidase</fullName>
        <ecNumber evidence="7">1.4.3.5</ecNumber>
    </recommendedName>
    <alternativeName>
        <fullName evidence="7">PNP/PMP oxidase</fullName>
        <shortName evidence="7">PNPOx</shortName>
    </alternativeName>
    <alternativeName>
        <fullName evidence="7">Pyridoxal 5'-phosphate synthase</fullName>
    </alternativeName>
</protein>
<dbReference type="UniPathway" id="UPA01068">
    <property type="reaction ID" value="UER00304"/>
</dbReference>
<keyword evidence="6 7" id="KW-0664">Pyridoxine biosynthesis</keyword>
<organism evidence="11 12">
    <name type="scientific">Altererythrobacter xiamenensis</name>
    <dbReference type="NCBI Taxonomy" id="1316679"/>
    <lineage>
        <taxon>Bacteria</taxon>
        <taxon>Pseudomonadati</taxon>
        <taxon>Pseudomonadota</taxon>
        <taxon>Alphaproteobacteria</taxon>
        <taxon>Sphingomonadales</taxon>
        <taxon>Erythrobacteraceae</taxon>
        <taxon>Altererythrobacter</taxon>
    </lineage>
</organism>
<feature type="domain" description="Pyridoxamine 5'-phosphate oxidase N-terminal" evidence="9">
    <location>
        <begin position="53"/>
        <end position="172"/>
    </location>
</feature>
<evidence type="ECO:0000256" key="6">
    <source>
        <dbReference type="ARBA" id="ARBA00023096"/>
    </source>
</evidence>
<feature type="binding site" evidence="7 8">
    <location>
        <position position="97"/>
    </location>
    <ligand>
        <name>FMN</name>
        <dbReference type="ChEBI" id="CHEBI:58210"/>
    </ligand>
</feature>
<evidence type="ECO:0000259" key="9">
    <source>
        <dbReference type="Pfam" id="PF01243"/>
    </source>
</evidence>
<evidence type="ECO:0000256" key="5">
    <source>
        <dbReference type="ARBA" id="ARBA00023002"/>
    </source>
</evidence>
<dbReference type="NCBIfam" id="NF004231">
    <property type="entry name" value="PRK05679.1"/>
    <property type="match status" value="1"/>
</dbReference>
<feature type="binding site" evidence="7 8">
    <location>
        <begin position="75"/>
        <end position="80"/>
    </location>
    <ligand>
        <name>FMN</name>
        <dbReference type="ChEBI" id="CHEBI:58210"/>
    </ligand>
</feature>
<dbReference type="GO" id="GO:0008615">
    <property type="term" value="P:pyridoxine biosynthetic process"/>
    <property type="evidence" value="ECO:0007669"/>
    <property type="project" value="UniProtKB-UniRule"/>
</dbReference>
<evidence type="ECO:0000313" key="12">
    <source>
        <dbReference type="Proteomes" id="UP000194420"/>
    </source>
</evidence>
<feature type="binding site" evidence="7">
    <location>
        <position position="80"/>
    </location>
    <ligand>
        <name>substrate</name>
    </ligand>
</feature>
<dbReference type="InterPro" id="IPR011576">
    <property type="entry name" value="Pyridox_Oxase_N"/>
</dbReference>
<evidence type="ECO:0000256" key="8">
    <source>
        <dbReference type="PIRSR" id="PIRSR000190-2"/>
    </source>
</evidence>
<comment type="pathway">
    <text evidence="7">Cofactor metabolism; pyridoxal 5'-phosphate salvage; pyridoxal 5'-phosphate from pyridoxamine 5'-phosphate: step 1/1.</text>
</comment>
<comment type="pathway">
    <text evidence="7">Cofactor metabolism; pyridoxal 5'-phosphate salvage; pyridoxal 5'-phosphate from pyridoxine 5'-phosphate: step 1/1.</text>
</comment>
<dbReference type="HAMAP" id="MF_01629">
    <property type="entry name" value="PdxH"/>
    <property type="match status" value="1"/>
</dbReference>
<name>A0A1Y6F9N6_9SPHN</name>
<dbReference type="PANTHER" id="PTHR10851:SF0">
    <property type="entry name" value="PYRIDOXINE-5'-PHOSPHATE OXIDASE"/>
    <property type="match status" value="1"/>
</dbReference>
<reference evidence="12" key="1">
    <citation type="submission" date="2017-04" db="EMBL/GenBank/DDBJ databases">
        <authorList>
            <person name="Varghese N."/>
            <person name="Submissions S."/>
        </authorList>
    </citation>
    <scope>NUCLEOTIDE SEQUENCE [LARGE SCALE GENOMIC DNA]</scope>
</reference>